<evidence type="ECO:0000256" key="9">
    <source>
        <dbReference type="RuleBase" id="RU351113"/>
    </source>
</evidence>
<keyword evidence="7 9" id="KW-0675">Receptor</keyword>
<dbReference type="GO" id="GO:0007165">
    <property type="term" value="P:signal transduction"/>
    <property type="evidence" value="ECO:0007669"/>
    <property type="project" value="UniProtKB-KW"/>
</dbReference>
<dbReference type="GO" id="GO:0004984">
    <property type="term" value="F:olfactory receptor activity"/>
    <property type="evidence" value="ECO:0007669"/>
    <property type="project" value="InterPro"/>
</dbReference>
<sequence>MEHKRGWAKIKSDIPNKNYDTDVEYAIKLNRWLLKPIGVWPLELSSSRTERIVTITSAVTCCLLMSFVLTIPCCIEMFSSQKDFKSRLEMLGPSSFCVMAVIKFFFFVIRGKEIRFCIDSVVTDWRNVDVPEERNIMLRKAKSARFLTTVCALFMYYGGIFYTTYLPLTTAKALSTENVTIRILPYRCNFILFDPYAPLFFDIIYFLQCLSAAFMFTLTSGVCSLAVNFIIHACGQCQIIGLLLENLVDGRGNTSTTLEKRIAVVIVRHLHLLRFVTRVEDVLNEVCLVEFLGCTLNICLLGYYFITGLETADTARFVTFALLFISFTFNIFIFCYIGQLLTNHCHQIGEISYMIDWYRIPGAQARFLILLIAIANRPVTITAGKIVQLSFPCFRDVLKAALAYLNMLRKMTT</sequence>
<dbReference type="Pfam" id="PF02949">
    <property type="entry name" value="7tm_6"/>
    <property type="match status" value="1"/>
</dbReference>
<keyword evidence="8 9" id="KW-0807">Transducer</keyword>
<evidence type="ECO:0000256" key="5">
    <source>
        <dbReference type="ARBA" id="ARBA00022989"/>
    </source>
</evidence>
<comment type="subcellular location">
    <subcellularLocation>
        <location evidence="9">Cell membrane</location>
        <topology evidence="9">Multi-pass membrane protein</topology>
    </subcellularLocation>
    <subcellularLocation>
        <location evidence="1">Membrane</location>
        <topology evidence="1">Multi-pass membrane protein</topology>
    </subcellularLocation>
</comment>
<dbReference type="AlphaFoldDB" id="A0A1W6L187"/>
<comment type="caution">
    <text evidence="9">Lacks conserved residue(s) required for the propagation of feature annotation.</text>
</comment>
<feature type="transmembrane region" description="Helical" evidence="9">
    <location>
        <begin position="144"/>
        <end position="165"/>
    </location>
</feature>
<dbReference type="InterPro" id="IPR004117">
    <property type="entry name" value="7tm6_olfct_rcpt"/>
</dbReference>
<keyword evidence="6 9" id="KW-0472">Membrane</keyword>
<feature type="transmembrane region" description="Helical" evidence="9">
    <location>
        <begin position="90"/>
        <end position="109"/>
    </location>
</feature>
<dbReference type="PANTHER" id="PTHR21137">
    <property type="entry name" value="ODORANT RECEPTOR"/>
    <property type="match status" value="1"/>
</dbReference>
<accession>A0A1W6L187</accession>
<comment type="similarity">
    <text evidence="9">Belongs to the insect chemoreceptor superfamily. Heteromeric odorant receptor channel (TC 1.A.69) family.</text>
</comment>
<feature type="transmembrane region" description="Helical" evidence="9">
    <location>
        <begin position="203"/>
        <end position="231"/>
    </location>
</feature>
<evidence type="ECO:0000313" key="10">
    <source>
        <dbReference type="EMBL" id="ARN17887.1"/>
    </source>
</evidence>
<proteinExistence type="evidence at transcript level"/>
<protein>
    <recommendedName>
        <fullName evidence="9">Odorant receptor</fullName>
    </recommendedName>
</protein>
<dbReference type="GO" id="GO:0005886">
    <property type="term" value="C:plasma membrane"/>
    <property type="evidence" value="ECO:0007669"/>
    <property type="project" value="UniProtKB-SubCell"/>
</dbReference>
<gene>
    <name evidence="10" type="primary">Or12</name>
</gene>
<name>A0A1W6L187_CEPCN</name>
<keyword evidence="3 9" id="KW-0812">Transmembrane</keyword>
<evidence type="ECO:0000256" key="1">
    <source>
        <dbReference type="ARBA" id="ARBA00004141"/>
    </source>
</evidence>
<dbReference type="PANTHER" id="PTHR21137:SF42">
    <property type="entry name" value="ODORANT RECEPTOR 83A"/>
    <property type="match status" value="1"/>
</dbReference>
<feature type="transmembrane region" description="Helical" evidence="9">
    <location>
        <begin position="282"/>
        <end position="305"/>
    </location>
</feature>
<keyword evidence="4 9" id="KW-0552">Olfaction</keyword>
<evidence type="ECO:0000256" key="3">
    <source>
        <dbReference type="ARBA" id="ARBA00022692"/>
    </source>
</evidence>
<feature type="transmembrane region" description="Helical" evidence="9">
    <location>
        <begin position="317"/>
        <end position="337"/>
    </location>
</feature>
<evidence type="ECO:0000256" key="4">
    <source>
        <dbReference type="ARBA" id="ARBA00022725"/>
    </source>
</evidence>
<reference evidence="10" key="1">
    <citation type="submission" date="2016-07" db="EMBL/GenBank/DDBJ databases">
        <title>Olfactory-related genes from the wheat stem sawfly, an agronomic pest and primitive hymenopteran.</title>
        <authorList>
            <person name="Gress J.C."/>
            <person name="Carey C.C."/>
            <person name="Dykgreve T.A."/>
            <person name="Walden K.O."/>
            <person name="Robertson H.M."/>
            <person name="Mazurie A."/>
            <person name="Wanner K.W."/>
        </authorList>
    </citation>
    <scope>NUCLEOTIDE SEQUENCE</scope>
</reference>
<keyword evidence="2 9" id="KW-0716">Sensory transduction</keyword>
<organism evidence="10">
    <name type="scientific">Cephus cinctus</name>
    <name type="common">Wheat stem sawfly</name>
    <dbReference type="NCBI Taxonomy" id="211228"/>
    <lineage>
        <taxon>Eukaryota</taxon>
        <taxon>Metazoa</taxon>
        <taxon>Ecdysozoa</taxon>
        <taxon>Arthropoda</taxon>
        <taxon>Hexapoda</taxon>
        <taxon>Insecta</taxon>
        <taxon>Pterygota</taxon>
        <taxon>Neoptera</taxon>
        <taxon>Endopterygota</taxon>
        <taxon>Hymenoptera</taxon>
        <taxon>Cephoidea</taxon>
        <taxon>Cephidae</taxon>
        <taxon>Cephus</taxon>
    </lineage>
</organism>
<evidence type="ECO:0000256" key="7">
    <source>
        <dbReference type="ARBA" id="ARBA00023170"/>
    </source>
</evidence>
<feature type="transmembrane region" description="Helical" evidence="9">
    <location>
        <begin position="52"/>
        <end position="78"/>
    </location>
</feature>
<keyword evidence="5 9" id="KW-1133">Transmembrane helix</keyword>
<evidence type="ECO:0000256" key="6">
    <source>
        <dbReference type="ARBA" id="ARBA00023136"/>
    </source>
</evidence>
<dbReference type="GO" id="GO:0005549">
    <property type="term" value="F:odorant binding"/>
    <property type="evidence" value="ECO:0007669"/>
    <property type="project" value="InterPro"/>
</dbReference>
<evidence type="ECO:0000256" key="8">
    <source>
        <dbReference type="ARBA" id="ARBA00023224"/>
    </source>
</evidence>
<evidence type="ECO:0000256" key="2">
    <source>
        <dbReference type="ARBA" id="ARBA00022606"/>
    </source>
</evidence>
<dbReference type="EMBL" id="KX609480">
    <property type="protein sequence ID" value="ARN17887.1"/>
    <property type="molecule type" value="mRNA"/>
</dbReference>